<keyword evidence="7 14" id="KW-0812">Transmembrane</keyword>
<dbReference type="CDD" id="cd00130">
    <property type="entry name" value="PAS"/>
    <property type="match status" value="1"/>
</dbReference>
<evidence type="ECO:0000256" key="2">
    <source>
        <dbReference type="ARBA" id="ARBA00004651"/>
    </source>
</evidence>
<reference evidence="19 20" key="1">
    <citation type="journal article" date="2019" name="Int. J. Syst. Evol. Microbiol.">
        <title>Anaerobacillus alkaliphilus sp. nov., a novel alkaliphilic and moderately halophilic bacterium.</title>
        <authorList>
            <person name="Borsodi A.K."/>
            <person name="Aszalos J.M."/>
            <person name="Bihari P."/>
            <person name="Nagy I."/>
            <person name="Schumann P."/>
            <person name="Sproer C."/>
            <person name="Kovacs A.L."/>
            <person name="Boka K."/>
            <person name="Dobosy P."/>
            <person name="Ovari M."/>
            <person name="Szili-Kovacs T."/>
            <person name="Toth E."/>
        </authorList>
    </citation>
    <scope>NUCLEOTIDE SEQUENCE [LARGE SCALE GENOMIC DNA]</scope>
    <source>
        <strain evidence="19 20">B16-10</strain>
    </source>
</reference>
<evidence type="ECO:0000259" key="15">
    <source>
        <dbReference type="PROSITE" id="PS50109"/>
    </source>
</evidence>
<dbReference type="GO" id="GO:0016036">
    <property type="term" value="P:cellular response to phosphate starvation"/>
    <property type="evidence" value="ECO:0007669"/>
    <property type="project" value="TreeGrafter"/>
</dbReference>
<feature type="domain" description="PAS" evidence="16">
    <location>
        <begin position="260"/>
        <end position="311"/>
    </location>
</feature>
<dbReference type="InterPro" id="IPR004358">
    <property type="entry name" value="Sig_transdc_His_kin-like_C"/>
</dbReference>
<dbReference type="InterPro" id="IPR035965">
    <property type="entry name" value="PAS-like_dom_sf"/>
</dbReference>
<feature type="transmembrane region" description="Helical" evidence="14">
    <location>
        <begin position="182"/>
        <end position="205"/>
    </location>
</feature>
<dbReference type="PROSITE" id="PS50113">
    <property type="entry name" value="PAC"/>
    <property type="match status" value="1"/>
</dbReference>
<dbReference type="EC" id="2.7.13.3" evidence="3"/>
<dbReference type="Proteomes" id="UP000290649">
    <property type="component" value="Unassembled WGS sequence"/>
</dbReference>
<dbReference type="PROSITE" id="PS50112">
    <property type="entry name" value="PAS"/>
    <property type="match status" value="1"/>
</dbReference>
<dbReference type="SMART" id="SM00387">
    <property type="entry name" value="HATPase_c"/>
    <property type="match status" value="1"/>
</dbReference>
<dbReference type="Pfam" id="PF00512">
    <property type="entry name" value="HisKA"/>
    <property type="match status" value="1"/>
</dbReference>
<dbReference type="Pfam" id="PF00672">
    <property type="entry name" value="HAMP"/>
    <property type="match status" value="1"/>
</dbReference>
<dbReference type="NCBIfam" id="NF033092">
    <property type="entry name" value="HK_WalK"/>
    <property type="match status" value="1"/>
</dbReference>
<dbReference type="GO" id="GO:0004721">
    <property type="term" value="F:phosphoprotein phosphatase activity"/>
    <property type="evidence" value="ECO:0007669"/>
    <property type="project" value="TreeGrafter"/>
</dbReference>
<evidence type="ECO:0000256" key="7">
    <source>
        <dbReference type="ARBA" id="ARBA00022692"/>
    </source>
</evidence>
<dbReference type="Gene3D" id="3.30.450.20">
    <property type="entry name" value="PAS domain"/>
    <property type="match status" value="2"/>
</dbReference>
<keyword evidence="9 19" id="KW-0418">Kinase</keyword>
<dbReference type="OrthoDB" id="9813151at2"/>
<dbReference type="InterPro" id="IPR000014">
    <property type="entry name" value="PAS"/>
</dbReference>
<keyword evidence="6" id="KW-0808">Transferase</keyword>
<gene>
    <name evidence="19" type="primary">walK</name>
    <name evidence="19" type="ORF">DS745_05745</name>
</gene>
<dbReference type="SMART" id="SM00304">
    <property type="entry name" value="HAMP"/>
    <property type="match status" value="1"/>
</dbReference>
<keyword evidence="11 14" id="KW-1133">Transmembrane helix</keyword>
<evidence type="ECO:0000256" key="13">
    <source>
        <dbReference type="ARBA" id="ARBA00023136"/>
    </source>
</evidence>
<dbReference type="InterPro" id="IPR003594">
    <property type="entry name" value="HATPase_dom"/>
</dbReference>
<evidence type="ECO:0000259" key="18">
    <source>
        <dbReference type="PROSITE" id="PS50885"/>
    </source>
</evidence>
<keyword evidence="20" id="KW-1185">Reference proteome</keyword>
<dbReference type="Gene3D" id="3.30.565.10">
    <property type="entry name" value="Histidine kinase-like ATPase, C-terminal domain"/>
    <property type="match status" value="1"/>
</dbReference>
<dbReference type="InterPro" id="IPR057640">
    <property type="entry name" value="Cache_WalK"/>
</dbReference>
<evidence type="ECO:0000313" key="20">
    <source>
        <dbReference type="Proteomes" id="UP000290649"/>
    </source>
</evidence>
<dbReference type="Gene3D" id="1.10.8.500">
    <property type="entry name" value="HAMP domain in histidine kinase"/>
    <property type="match status" value="1"/>
</dbReference>
<dbReference type="GO" id="GO:0005886">
    <property type="term" value="C:plasma membrane"/>
    <property type="evidence" value="ECO:0007669"/>
    <property type="project" value="UniProtKB-SubCell"/>
</dbReference>
<dbReference type="PROSITE" id="PS50885">
    <property type="entry name" value="HAMP"/>
    <property type="match status" value="1"/>
</dbReference>
<keyword evidence="8" id="KW-0547">Nucleotide-binding</keyword>
<dbReference type="SMART" id="SM00388">
    <property type="entry name" value="HisKA"/>
    <property type="match status" value="1"/>
</dbReference>
<dbReference type="SUPFAM" id="SSF47384">
    <property type="entry name" value="Homodimeric domain of signal transducing histidine kinase"/>
    <property type="match status" value="1"/>
</dbReference>
<sequence length="608" mass="68769">MQKVGFFKSIHVKIVIIYVLLILIAMQVIGVYFTKQLEDQLVENFYDMLDERASLLAYNVEQEMRKNRDDSTPTLRSDIDVLLREFFSIENAEVQVIDKNKVVLSVSNFQKRHVIGQRTTEIRVKRALLGTDDEDILRDQNTGHRMRVLAVPVKSENETIGAIYIEASMEEIYEQMRQINQILMTGTIIALAITAALGVLLARTITRPILDMRKQAQVLGKGDFSRKVHVYGKDEIGQLAITFNELTNKLKDANAMKEEEKRKLSSVLSHMTDGVVATDKEGKIILVNRQGELLLNVSQDKILGTSIVDLLRLTEVFGLNDLIKQTDSLLLDFGNKDKEYLLEASFSVIQKEEGEFNGLITVLHDVTEQEKIEQERREFVANVSHELRTPLTSMKSYLEALEDGALHDPAIAPRFLNVAQTETERMIRLVNDLLQLSKMDSKDYRLNFDTIDVTKLVNSIIDRYELVSNRDMIVFHRDIPDQTTFATVDRDKLIQVLDNILSNAVKYSPEGGRISILLGEGEKHFKISVSDEGVGIPKESLPQIFERFYRVDKARSRKLGGTGLGLAIAKQIVVAHGGSIWVDSEWNVGTTITLTLPYSVEKVVGFNG</sequence>
<evidence type="ECO:0000259" key="16">
    <source>
        <dbReference type="PROSITE" id="PS50112"/>
    </source>
</evidence>
<evidence type="ECO:0000256" key="14">
    <source>
        <dbReference type="SAM" id="Phobius"/>
    </source>
</evidence>
<dbReference type="AlphaFoldDB" id="A0A4Q0VVZ7"/>
<keyword evidence="5" id="KW-0597">Phosphoprotein</keyword>
<dbReference type="InterPro" id="IPR049814">
    <property type="entry name" value="Resp_reg_WalK"/>
</dbReference>
<dbReference type="FunFam" id="1.10.287.130:FF:000001">
    <property type="entry name" value="Two-component sensor histidine kinase"/>
    <property type="match status" value="1"/>
</dbReference>
<comment type="subcellular location">
    <subcellularLocation>
        <location evidence="2">Cell membrane</location>
        <topology evidence="2">Multi-pass membrane protein</topology>
    </subcellularLocation>
</comment>
<protein>
    <recommendedName>
        <fullName evidence="3">histidine kinase</fullName>
        <ecNumber evidence="3">2.7.13.3</ecNumber>
    </recommendedName>
</protein>
<dbReference type="InterPro" id="IPR036890">
    <property type="entry name" value="HATPase_C_sf"/>
</dbReference>
<feature type="transmembrane region" description="Helical" evidence="14">
    <location>
        <begin position="12"/>
        <end position="33"/>
    </location>
</feature>
<evidence type="ECO:0000256" key="11">
    <source>
        <dbReference type="ARBA" id="ARBA00022989"/>
    </source>
</evidence>
<dbReference type="GO" id="GO:0005524">
    <property type="term" value="F:ATP binding"/>
    <property type="evidence" value="ECO:0007669"/>
    <property type="project" value="UniProtKB-KW"/>
</dbReference>
<feature type="domain" description="PAC" evidence="17">
    <location>
        <begin position="324"/>
        <end position="378"/>
    </location>
</feature>
<comment type="catalytic activity">
    <reaction evidence="1">
        <text>ATP + protein L-histidine = ADP + protein N-phospho-L-histidine.</text>
        <dbReference type="EC" id="2.7.13.3"/>
    </reaction>
</comment>
<evidence type="ECO:0000256" key="5">
    <source>
        <dbReference type="ARBA" id="ARBA00022553"/>
    </source>
</evidence>
<dbReference type="PROSITE" id="PS50109">
    <property type="entry name" value="HIS_KIN"/>
    <property type="match status" value="1"/>
</dbReference>
<dbReference type="InterPro" id="IPR036097">
    <property type="entry name" value="HisK_dim/P_sf"/>
</dbReference>
<evidence type="ECO:0000259" key="17">
    <source>
        <dbReference type="PROSITE" id="PS50113"/>
    </source>
</evidence>
<dbReference type="InterPro" id="IPR005467">
    <property type="entry name" value="His_kinase_dom"/>
</dbReference>
<dbReference type="Pfam" id="PF02518">
    <property type="entry name" value="HATPase_c"/>
    <property type="match status" value="1"/>
</dbReference>
<name>A0A4Q0VVZ7_9BACI</name>
<dbReference type="PANTHER" id="PTHR45453:SF1">
    <property type="entry name" value="PHOSPHATE REGULON SENSOR PROTEIN PHOR"/>
    <property type="match status" value="1"/>
</dbReference>
<dbReference type="NCBIfam" id="TIGR00229">
    <property type="entry name" value="sensory_box"/>
    <property type="match status" value="1"/>
</dbReference>
<evidence type="ECO:0000256" key="10">
    <source>
        <dbReference type="ARBA" id="ARBA00022840"/>
    </source>
</evidence>
<feature type="domain" description="Histidine kinase" evidence="15">
    <location>
        <begin position="382"/>
        <end position="600"/>
    </location>
</feature>
<dbReference type="EMBL" id="QOUX01000021">
    <property type="protein sequence ID" value="RXJ02812.1"/>
    <property type="molecule type" value="Genomic_DNA"/>
</dbReference>
<evidence type="ECO:0000313" key="19">
    <source>
        <dbReference type="EMBL" id="RXJ02812.1"/>
    </source>
</evidence>
<evidence type="ECO:0000256" key="9">
    <source>
        <dbReference type="ARBA" id="ARBA00022777"/>
    </source>
</evidence>
<evidence type="ECO:0000256" key="8">
    <source>
        <dbReference type="ARBA" id="ARBA00022741"/>
    </source>
</evidence>
<dbReference type="SUPFAM" id="SSF55785">
    <property type="entry name" value="PYP-like sensor domain (PAS domain)"/>
    <property type="match status" value="1"/>
</dbReference>
<dbReference type="CDD" id="cd06225">
    <property type="entry name" value="HAMP"/>
    <property type="match status" value="1"/>
</dbReference>
<dbReference type="RefSeq" id="WP_129077321.1">
    <property type="nucleotide sequence ID" value="NZ_QOUX01000021.1"/>
</dbReference>
<dbReference type="InterPro" id="IPR003660">
    <property type="entry name" value="HAMP_dom"/>
</dbReference>
<dbReference type="PRINTS" id="PR00344">
    <property type="entry name" value="BCTRLSENSOR"/>
</dbReference>
<dbReference type="FunFam" id="3.30.565.10:FF:000006">
    <property type="entry name" value="Sensor histidine kinase WalK"/>
    <property type="match status" value="1"/>
</dbReference>
<evidence type="ECO:0000256" key="4">
    <source>
        <dbReference type="ARBA" id="ARBA00022475"/>
    </source>
</evidence>
<keyword evidence="12" id="KW-0902">Two-component regulatory system</keyword>
<evidence type="ECO:0000256" key="3">
    <source>
        <dbReference type="ARBA" id="ARBA00012438"/>
    </source>
</evidence>
<dbReference type="GO" id="GO:0000155">
    <property type="term" value="F:phosphorelay sensor kinase activity"/>
    <property type="evidence" value="ECO:0007669"/>
    <property type="project" value="InterPro"/>
</dbReference>
<proteinExistence type="predicted"/>
<organism evidence="19 20">
    <name type="scientific">Anaerobacillus alkaliphilus</name>
    <dbReference type="NCBI Taxonomy" id="1548597"/>
    <lineage>
        <taxon>Bacteria</taxon>
        <taxon>Bacillati</taxon>
        <taxon>Bacillota</taxon>
        <taxon>Bacilli</taxon>
        <taxon>Bacillales</taxon>
        <taxon>Bacillaceae</taxon>
        <taxon>Anaerobacillus</taxon>
    </lineage>
</organism>
<evidence type="ECO:0000256" key="6">
    <source>
        <dbReference type="ARBA" id="ARBA00022679"/>
    </source>
</evidence>
<keyword evidence="4" id="KW-1003">Cell membrane</keyword>
<dbReference type="PANTHER" id="PTHR45453">
    <property type="entry name" value="PHOSPHATE REGULON SENSOR PROTEIN PHOR"/>
    <property type="match status" value="1"/>
</dbReference>
<dbReference type="InterPro" id="IPR000700">
    <property type="entry name" value="PAS-assoc_C"/>
</dbReference>
<dbReference type="InterPro" id="IPR003661">
    <property type="entry name" value="HisK_dim/P_dom"/>
</dbReference>
<comment type="caution">
    <text evidence="19">The sequence shown here is derived from an EMBL/GenBank/DDBJ whole genome shotgun (WGS) entry which is preliminary data.</text>
</comment>
<dbReference type="SUPFAM" id="SSF158472">
    <property type="entry name" value="HAMP domain-like"/>
    <property type="match status" value="1"/>
</dbReference>
<feature type="domain" description="HAMP" evidence="18">
    <location>
        <begin position="203"/>
        <end position="255"/>
    </location>
</feature>
<dbReference type="CDD" id="cd00082">
    <property type="entry name" value="HisKA"/>
    <property type="match status" value="1"/>
</dbReference>
<dbReference type="InterPro" id="IPR050351">
    <property type="entry name" value="BphY/WalK/GraS-like"/>
</dbReference>
<keyword evidence="13 14" id="KW-0472">Membrane</keyword>
<dbReference type="SMART" id="SM00091">
    <property type="entry name" value="PAS"/>
    <property type="match status" value="1"/>
</dbReference>
<keyword evidence="10" id="KW-0067">ATP-binding</keyword>
<accession>A0A4Q0VVZ7</accession>
<dbReference type="Gene3D" id="1.10.287.130">
    <property type="match status" value="1"/>
</dbReference>
<dbReference type="Pfam" id="PF13426">
    <property type="entry name" value="PAS_9"/>
    <property type="match status" value="1"/>
</dbReference>
<dbReference type="Pfam" id="PF23846">
    <property type="entry name" value="Cache_WalK"/>
    <property type="match status" value="1"/>
</dbReference>
<dbReference type="CDD" id="cd00075">
    <property type="entry name" value="HATPase"/>
    <property type="match status" value="1"/>
</dbReference>
<evidence type="ECO:0000256" key="1">
    <source>
        <dbReference type="ARBA" id="ARBA00000085"/>
    </source>
</evidence>
<dbReference type="SUPFAM" id="SSF55874">
    <property type="entry name" value="ATPase domain of HSP90 chaperone/DNA topoisomerase II/histidine kinase"/>
    <property type="match status" value="1"/>
</dbReference>
<evidence type="ECO:0000256" key="12">
    <source>
        <dbReference type="ARBA" id="ARBA00023012"/>
    </source>
</evidence>